<evidence type="ECO:0008006" key="4">
    <source>
        <dbReference type="Google" id="ProtNLM"/>
    </source>
</evidence>
<dbReference type="InterPro" id="IPR036770">
    <property type="entry name" value="Ankyrin_rpt-contain_sf"/>
</dbReference>
<feature type="repeat" description="ANK" evidence="1">
    <location>
        <begin position="355"/>
        <end position="387"/>
    </location>
</feature>
<dbReference type="Proteomes" id="UP001165065">
    <property type="component" value="Unassembled WGS sequence"/>
</dbReference>
<comment type="caution">
    <text evidence="2">The sequence shown here is derived from an EMBL/GenBank/DDBJ whole genome shotgun (WGS) entry which is preliminary data.</text>
</comment>
<accession>A0A9W7GGN9</accession>
<protein>
    <recommendedName>
        <fullName evidence="4">Prolyl 4-hydroxylase alpha subunit domain-containing protein</fullName>
    </recommendedName>
</protein>
<evidence type="ECO:0000313" key="2">
    <source>
        <dbReference type="EMBL" id="GMI43919.1"/>
    </source>
</evidence>
<proteinExistence type="predicted"/>
<dbReference type="PROSITE" id="PS50088">
    <property type="entry name" value="ANK_REPEAT"/>
    <property type="match status" value="1"/>
</dbReference>
<dbReference type="AlphaFoldDB" id="A0A9W7GGN9"/>
<organism evidence="2 3">
    <name type="scientific">Triparma columacea</name>
    <dbReference type="NCBI Taxonomy" id="722753"/>
    <lineage>
        <taxon>Eukaryota</taxon>
        <taxon>Sar</taxon>
        <taxon>Stramenopiles</taxon>
        <taxon>Ochrophyta</taxon>
        <taxon>Bolidophyceae</taxon>
        <taxon>Parmales</taxon>
        <taxon>Triparmaceae</taxon>
        <taxon>Triparma</taxon>
    </lineage>
</organism>
<sequence>MSKPAPFKFTRNASARKAAYIPLALTSPKSACPSCPRLSKVLTKAIERDNASGFGVTRLVKRACVRCAANLGASKTEELQDGEYSEWRKFVERVGPDHTMGAVSRHEVRRALAFVGYGDIQGSPSPRLLSVESWLSLRSYSLTPLEYSCLLMKPAVTSAILRSRSAAGGVVTDEAWEWGQKLPRAYWIWLVWGVYAMFSNNPDVSPCGTCGVPSGTFTFRCSSPSCPPICSPCLWRHVVLEDGGRLTCKSCGGTSVDEDAMCHRGPQIQRGDRRGTKGRFLLLPDKREEGASGGNKKKKKKAQVYRSRREGNACFNGEDKVKRTERMWEVVAKRDLHRLDVLVDLGIDVDAVDDNGRTPLFAAAGMGWEEGILLLAEAGADGRAKDRLGAGLRVANRVESKRRGGEGGGAVDSILAGLGCAEQSGLEEEVRALGGEGGGANWEAVSAEGVCGSGAGIFDSTTVVDGAVKDALLDRIVRECQALPEAEQREKATVTCSVRKYYYDYSGVVREVLEEAIGSATCSRMGLPWEDWECVVLPGLRFLDYTIIGSSLPAHVDLPKAHPLSGLNSTHTIILYLEDFQGGGETAMLKTVGGGGEEEGNVVYKCGVKKGRALVFYHNHPHCGRVVEKVGKKILRGECYFRRRGGRGGWEDRCDEKGRLVL</sequence>
<evidence type="ECO:0000313" key="3">
    <source>
        <dbReference type="Proteomes" id="UP001165065"/>
    </source>
</evidence>
<gene>
    <name evidence="2" type="ORF">TrCOL_g13377</name>
</gene>
<dbReference type="InterPro" id="IPR002110">
    <property type="entry name" value="Ankyrin_rpt"/>
</dbReference>
<dbReference type="Gene3D" id="1.25.40.20">
    <property type="entry name" value="Ankyrin repeat-containing domain"/>
    <property type="match status" value="1"/>
</dbReference>
<keyword evidence="3" id="KW-1185">Reference proteome</keyword>
<dbReference type="OrthoDB" id="539213at2759"/>
<dbReference type="PROSITE" id="PS50297">
    <property type="entry name" value="ANK_REP_REGION"/>
    <property type="match status" value="1"/>
</dbReference>
<dbReference type="EMBL" id="BRYA01001464">
    <property type="protein sequence ID" value="GMI43919.1"/>
    <property type="molecule type" value="Genomic_DNA"/>
</dbReference>
<keyword evidence="1" id="KW-0040">ANK repeat</keyword>
<reference evidence="3" key="1">
    <citation type="journal article" date="2023" name="Commun. Biol.">
        <title>Genome analysis of Parmales, the sister group of diatoms, reveals the evolutionary specialization of diatoms from phago-mixotrophs to photoautotrophs.</title>
        <authorList>
            <person name="Ban H."/>
            <person name="Sato S."/>
            <person name="Yoshikawa S."/>
            <person name="Yamada K."/>
            <person name="Nakamura Y."/>
            <person name="Ichinomiya M."/>
            <person name="Sato N."/>
            <person name="Blanc-Mathieu R."/>
            <person name="Endo H."/>
            <person name="Kuwata A."/>
            <person name="Ogata H."/>
        </authorList>
    </citation>
    <scope>NUCLEOTIDE SEQUENCE [LARGE SCALE GENOMIC DNA]</scope>
</reference>
<evidence type="ECO:0000256" key="1">
    <source>
        <dbReference type="PROSITE-ProRule" id="PRU00023"/>
    </source>
</evidence>
<dbReference type="Gene3D" id="2.60.120.620">
    <property type="entry name" value="q2cbj1_9rhob like domain"/>
    <property type="match status" value="1"/>
</dbReference>
<dbReference type="Pfam" id="PF13637">
    <property type="entry name" value="Ank_4"/>
    <property type="match status" value="1"/>
</dbReference>
<name>A0A9W7GGN9_9STRA</name>
<dbReference type="SUPFAM" id="SSF48403">
    <property type="entry name" value="Ankyrin repeat"/>
    <property type="match status" value="1"/>
</dbReference>